<dbReference type="RefSeq" id="WP_395436840.1">
    <property type="nucleotide sequence ID" value="NZ_JBAWKC010000001.1"/>
</dbReference>
<keyword evidence="2" id="KW-1185">Reference proteome</keyword>
<gene>
    <name evidence="1" type="ORF">V8G56_02255</name>
</gene>
<dbReference type="Proteomes" id="UP001610104">
    <property type="component" value="Unassembled WGS sequence"/>
</dbReference>
<evidence type="ECO:0008006" key="3">
    <source>
        <dbReference type="Google" id="ProtNLM"/>
    </source>
</evidence>
<name>A0ABW7MMF0_9FLAO</name>
<dbReference type="EMBL" id="JBAWKC010000001">
    <property type="protein sequence ID" value="MFH6767543.1"/>
    <property type="molecule type" value="Genomic_DNA"/>
</dbReference>
<protein>
    <recommendedName>
        <fullName evidence="3">Secreted protein (Por secretion system target)</fullName>
    </recommendedName>
</protein>
<accession>A0ABW7MMF0</accession>
<reference evidence="1 2" key="1">
    <citation type="submission" date="2024-02" db="EMBL/GenBank/DDBJ databases">
        <title>A Gaetbulibacter species isolated from tidal flats and genomic insights of their niches.</title>
        <authorList>
            <person name="Ye Y."/>
        </authorList>
    </citation>
    <scope>NUCLEOTIDE SEQUENCE [LARGE SCALE GENOMIC DNA]</scope>
    <source>
        <strain evidence="1 2">KEM-8</strain>
    </source>
</reference>
<proteinExistence type="predicted"/>
<organism evidence="1 2">
    <name type="scientific">Gaetbulibacter aquiaggeris</name>
    <dbReference type="NCBI Taxonomy" id="1735373"/>
    <lineage>
        <taxon>Bacteria</taxon>
        <taxon>Pseudomonadati</taxon>
        <taxon>Bacteroidota</taxon>
        <taxon>Flavobacteriia</taxon>
        <taxon>Flavobacteriales</taxon>
        <taxon>Flavobacteriaceae</taxon>
        <taxon>Gaetbulibacter</taxon>
    </lineage>
</organism>
<comment type="caution">
    <text evidence="1">The sequence shown here is derived from an EMBL/GenBank/DDBJ whole genome shotgun (WGS) entry which is preliminary data.</text>
</comment>
<evidence type="ECO:0000313" key="2">
    <source>
        <dbReference type="Proteomes" id="UP001610104"/>
    </source>
</evidence>
<sequence length="799" mass="87101">MMHAKSTFIKSLSFLIVFFGTIHFGFGQSIFTNPITGTAILPILGTPYTTGQTIDPNITVSGIGIGPGVTGVSTNNAYNASSWGLLTSVTLDKYFEFTITPNAGYEIDFVNFVYTGIASNGNGPASFQFRSSVDGFVAPIGTPTATGATINLSGLPYQNITTPITFRFYGYNARSNPGDYSINNFTFNGSVSEIPCYFTTTWIAGDWDRPGGPNNREAIIAEDYDTSVNGNISTCSLTINAGVSLTVGNGSFVKVENDVIVDGELIVETQGNFVQYGNIFTGTGTVNKTTREYNDAELHYVYWSSPVASAEIATVFPNSYGNRRFEYVAENYVDKYKKGTLIEEPDGLDDDINDWQIIYSGPMDVGRGYVIAAAPPEEPYTPGSAYTDTAVFSGTFNTGDITVDIFRNDEFDGDANWNLIGNPYPSAINAEAFLLENFYDVALNDTGTIDGVIYLWTHNTAANPLNNGNYGSSYSRDDYASINLVGSVIVVEPTVSEPNQEPEAYIPSGQGFFVSYAEGIDVPGTDIGNNITQGEVRFTNTMKMADETSNSQFFKNSNIKGKTAASSNKLWVNLTSDNGVFNQILVGYLNIATNNYDGVAFDAPKYLSSDAPAILYTNIPDSDTKFVIQGKAESSLNENEVIPLGFDTKIDVATLYKLSVPYVQGDFLKNNKVYLKDNLLNTIHDLSESDYTFISEVGEFTNRFEIVFNAQALSADTFDLDANTVQIIQLDDTRVTFKASGNLNIKTVTIYDLLGRQLYQLEGSHNKETYNLSNLKHSVFIAKVALSNGALVTKKAIKK</sequence>
<evidence type="ECO:0000313" key="1">
    <source>
        <dbReference type="EMBL" id="MFH6767543.1"/>
    </source>
</evidence>